<feature type="transmembrane region" description="Helical" evidence="8">
    <location>
        <begin position="80"/>
        <end position="102"/>
    </location>
</feature>
<name>A0A212RHY4_9CHLR</name>
<feature type="domain" description="Glycosyltransferase RgtA/B/C/D-like" evidence="9">
    <location>
        <begin position="61"/>
        <end position="215"/>
    </location>
</feature>
<feature type="transmembrane region" description="Helical" evidence="8">
    <location>
        <begin position="275"/>
        <end position="298"/>
    </location>
</feature>
<evidence type="ECO:0000259" key="9">
    <source>
        <dbReference type="Pfam" id="PF13231"/>
    </source>
</evidence>
<dbReference type="EMBL" id="FYEK01000054">
    <property type="protein sequence ID" value="SNB71885.1"/>
    <property type="molecule type" value="Genomic_DNA"/>
</dbReference>
<evidence type="ECO:0000256" key="7">
    <source>
        <dbReference type="ARBA" id="ARBA00023136"/>
    </source>
</evidence>
<evidence type="ECO:0000256" key="4">
    <source>
        <dbReference type="ARBA" id="ARBA00022679"/>
    </source>
</evidence>
<dbReference type="PANTHER" id="PTHR33908:SF11">
    <property type="entry name" value="MEMBRANE PROTEIN"/>
    <property type="match status" value="1"/>
</dbReference>
<dbReference type="AlphaFoldDB" id="A0A212RHY4"/>
<evidence type="ECO:0000313" key="10">
    <source>
        <dbReference type="EMBL" id="SNB71885.1"/>
    </source>
</evidence>
<comment type="subcellular location">
    <subcellularLocation>
        <location evidence="1">Cell membrane</location>
        <topology evidence="1">Multi-pass membrane protein</topology>
    </subcellularLocation>
</comment>
<evidence type="ECO:0000313" key="11">
    <source>
        <dbReference type="Proteomes" id="UP000197025"/>
    </source>
</evidence>
<dbReference type="InParanoid" id="A0A212RHY4"/>
<evidence type="ECO:0000256" key="3">
    <source>
        <dbReference type="ARBA" id="ARBA00022676"/>
    </source>
</evidence>
<proteinExistence type="predicted"/>
<keyword evidence="2" id="KW-1003">Cell membrane</keyword>
<sequence>MEREHRWGRWGLLVGLLLLAAALYADRLGGPSLWFDEGWSWHLARMSIPAMLQATAADRSPFLYYLFLHFWIRAAGESEFALRGLSVAFGLLAAALVARLTARGWGQPAAAFAVLTMGLSPFWLYYVQEARMYAMLAAGVLALWAATEAARRRPSSRRFAVWTLLAAGTALTHYYGLFPVAMMAAALGVGSRRRPEALRRWGWSMLALMALVGPWLAFAHPRFLQPEAFIRPPMTAEGLLQELARGFWGGEGIARLAGLLATAALIRPDPFVRRWAIGTLGTFGLMMAVLLTLFARFAVFHPRYAIFLWAMWIPGVGGGAARLGELLGARIRGIPPPARGWLGALALLPLWGMMAAPWRTWWADPGHGRDPYREAVAHVARQIRPGEAALALRANWAVLYYWERMGVPAPLWMGPESPVWDEAAVRAALEDARRRYGPADGPWRLWLFGWQQEVVDPLGLFDGLLLANGFEVGGQPFGSLWVAYYETWPPFQGFAFTPLKADFAGKIELRGVGLRRPRWPGDVLGVTLWWARAGPVPQAPRVFIHVLDASGRLVAQRDGPLPNDLTPISTWPPDHAFPVFTRVILPRELHGIYRIRVGLYDPRSGARWPVQVDGSIGDGVEVGTLEIP</sequence>
<gene>
    <name evidence="10" type="ORF">SAMN02746019_00015220</name>
</gene>
<evidence type="ECO:0000256" key="6">
    <source>
        <dbReference type="ARBA" id="ARBA00022989"/>
    </source>
</evidence>
<evidence type="ECO:0000256" key="5">
    <source>
        <dbReference type="ARBA" id="ARBA00022692"/>
    </source>
</evidence>
<feature type="transmembrane region" description="Helical" evidence="8">
    <location>
        <begin position="109"/>
        <end position="126"/>
    </location>
</feature>
<protein>
    <submittedName>
        <fullName evidence="10">Predicted membrane protein</fullName>
    </submittedName>
</protein>
<keyword evidence="6 8" id="KW-1133">Transmembrane helix</keyword>
<dbReference type="GO" id="GO:0016763">
    <property type="term" value="F:pentosyltransferase activity"/>
    <property type="evidence" value="ECO:0007669"/>
    <property type="project" value="TreeGrafter"/>
</dbReference>
<feature type="transmembrane region" description="Helical" evidence="8">
    <location>
        <begin position="201"/>
        <end position="219"/>
    </location>
</feature>
<feature type="transmembrane region" description="Helical" evidence="8">
    <location>
        <begin position="304"/>
        <end position="321"/>
    </location>
</feature>
<keyword evidence="11" id="KW-1185">Reference proteome</keyword>
<feature type="transmembrane region" description="Helical" evidence="8">
    <location>
        <begin position="132"/>
        <end position="150"/>
    </location>
</feature>
<keyword evidence="5 8" id="KW-0812">Transmembrane</keyword>
<dbReference type="PANTHER" id="PTHR33908">
    <property type="entry name" value="MANNOSYLTRANSFERASE YKCB-RELATED"/>
    <property type="match status" value="1"/>
</dbReference>
<keyword evidence="7 8" id="KW-0472">Membrane</keyword>
<dbReference type="Pfam" id="PF13231">
    <property type="entry name" value="PMT_2"/>
    <property type="match status" value="1"/>
</dbReference>
<feature type="transmembrane region" description="Helical" evidence="8">
    <location>
        <begin position="341"/>
        <end position="362"/>
    </location>
</feature>
<dbReference type="InterPro" id="IPR038731">
    <property type="entry name" value="RgtA/B/C-like"/>
</dbReference>
<dbReference type="RefSeq" id="WP_088572033.1">
    <property type="nucleotide sequence ID" value="NZ_FYEK01000054.1"/>
</dbReference>
<dbReference type="GO" id="GO:0005886">
    <property type="term" value="C:plasma membrane"/>
    <property type="evidence" value="ECO:0007669"/>
    <property type="project" value="UniProtKB-SubCell"/>
</dbReference>
<keyword evidence="4" id="KW-0808">Transferase</keyword>
<reference evidence="11" key="1">
    <citation type="submission" date="2017-06" db="EMBL/GenBank/DDBJ databases">
        <authorList>
            <person name="Varghese N."/>
            <person name="Submissions S."/>
        </authorList>
    </citation>
    <scope>NUCLEOTIDE SEQUENCE [LARGE SCALE GENOMIC DNA]</scope>
    <source>
        <strain evidence="11">JAD2</strain>
    </source>
</reference>
<keyword evidence="3" id="KW-0328">Glycosyltransferase</keyword>
<dbReference type="GO" id="GO:0009103">
    <property type="term" value="P:lipopolysaccharide biosynthetic process"/>
    <property type="evidence" value="ECO:0007669"/>
    <property type="project" value="UniProtKB-ARBA"/>
</dbReference>
<evidence type="ECO:0000256" key="1">
    <source>
        <dbReference type="ARBA" id="ARBA00004651"/>
    </source>
</evidence>
<feature type="transmembrane region" description="Helical" evidence="8">
    <location>
        <begin position="162"/>
        <end position="189"/>
    </location>
</feature>
<evidence type="ECO:0000256" key="8">
    <source>
        <dbReference type="SAM" id="Phobius"/>
    </source>
</evidence>
<accession>A0A212RHY4</accession>
<organism evidence="10 11">
    <name type="scientific">Thermoflexus hugenholtzii JAD2</name>
    <dbReference type="NCBI Taxonomy" id="877466"/>
    <lineage>
        <taxon>Bacteria</taxon>
        <taxon>Bacillati</taxon>
        <taxon>Chloroflexota</taxon>
        <taxon>Thermoflexia</taxon>
        <taxon>Thermoflexales</taxon>
        <taxon>Thermoflexaceae</taxon>
        <taxon>Thermoflexus</taxon>
    </lineage>
</organism>
<dbReference type="Proteomes" id="UP000197025">
    <property type="component" value="Unassembled WGS sequence"/>
</dbReference>
<dbReference type="InterPro" id="IPR050297">
    <property type="entry name" value="LipidA_mod_glycosyltrf_83"/>
</dbReference>
<evidence type="ECO:0000256" key="2">
    <source>
        <dbReference type="ARBA" id="ARBA00022475"/>
    </source>
</evidence>
<dbReference type="OrthoDB" id="5437043at2"/>